<dbReference type="STRING" id="592015.HMPREF1705_03037"/>
<sequence length="155" mass="17203">MSFLWFASIVTWLVQDFFQVLANPFSGIPDFYVLTLGMLLVSNREGKEIHLLVAAFVGGLLWDLRWGSPLGFSSLFYVSAILAVKLIWGAISQTARTRLSATLLVLGSHICISIAEGFIFDAPILHVGLAFVVKQAGAFLFCILMNAYIFHREMD</sequence>
<evidence type="ECO:0000313" key="2">
    <source>
        <dbReference type="EMBL" id="KRT35787.1"/>
    </source>
</evidence>
<dbReference type="RefSeq" id="WP_009201511.1">
    <property type="nucleotide sequence ID" value="NZ_ACJX03000001.1"/>
</dbReference>
<evidence type="ECO:0008006" key="4">
    <source>
        <dbReference type="Google" id="ProtNLM"/>
    </source>
</evidence>
<feature type="transmembrane region" description="Helical" evidence="1">
    <location>
        <begin position="70"/>
        <end position="88"/>
    </location>
</feature>
<feature type="transmembrane region" description="Helical" evidence="1">
    <location>
        <begin position="126"/>
        <end position="150"/>
    </location>
</feature>
<gene>
    <name evidence="2" type="ORF">HMPREF1705_03037</name>
</gene>
<dbReference type="OrthoDB" id="4653at2"/>
<keyword evidence="1" id="KW-1133">Transmembrane helix</keyword>
<name>A0A0T5XBP5_9BACT</name>
<organism evidence="2 3">
    <name type="scientific">Acetomicrobium hydrogeniformans ATCC BAA-1850</name>
    <dbReference type="NCBI Taxonomy" id="592015"/>
    <lineage>
        <taxon>Bacteria</taxon>
        <taxon>Thermotogati</taxon>
        <taxon>Synergistota</taxon>
        <taxon>Synergistia</taxon>
        <taxon>Synergistales</taxon>
        <taxon>Acetomicrobiaceae</taxon>
        <taxon>Acetomicrobium</taxon>
    </lineage>
</organism>
<keyword evidence="3" id="KW-1185">Reference proteome</keyword>
<dbReference type="EMBL" id="ACJX03000001">
    <property type="protein sequence ID" value="KRT35787.1"/>
    <property type="molecule type" value="Genomic_DNA"/>
</dbReference>
<dbReference type="AlphaFoldDB" id="A0A0T5XBP5"/>
<dbReference type="Proteomes" id="UP000005273">
    <property type="component" value="Unassembled WGS sequence"/>
</dbReference>
<accession>A0A0T5XBP5</accession>
<feature type="transmembrane region" description="Helical" evidence="1">
    <location>
        <begin position="100"/>
        <end position="120"/>
    </location>
</feature>
<evidence type="ECO:0000256" key="1">
    <source>
        <dbReference type="SAM" id="Phobius"/>
    </source>
</evidence>
<keyword evidence="1" id="KW-0812">Transmembrane</keyword>
<keyword evidence="1" id="KW-0472">Membrane</keyword>
<evidence type="ECO:0000313" key="3">
    <source>
        <dbReference type="Proteomes" id="UP000005273"/>
    </source>
</evidence>
<protein>
    <recommendedName>
        <fullName evidence="4">Rod shape-determining protein MreD</fullName>
    </recommendedName>
</protein>
<comment type="caution">
    <text evidence="2">The sequence shown here is derived from an EMBL/GenBank/DDBJ whole genome shotgun (WGS) entry which is preliminary data.</text>
</comment>
<proteinExistence type="predicted"/>
<reference evidence="3" key="1">
    <citation type="submission" date="2012-09" db="EMBL/GenBank/DDBJ databases">
        <authorList>
            <person name="Weinstock G."/>
            <person name="Sodergren E."/>
            <person name="Clifton S."/>
            <person name="Fulton L."/>
            <person name="Fulton B."/>
            <person name="Courtney L."/>
            <person name="Fronick C."/>
            <person name="Harrison M."/>
            <person name="Strong C."/>
            <person name="Farmer C."/>
            <person name="Delehaunty K."/>
            <person name="Markovic C."/>
            <person name="Hall O."/>
            <person name="Minx P."/>
            <person name="Tomlinson C."/>
            <person name="Mitreva M."/>
            <person name="Nelson J."/>
            <person name="Hou S."/>
            <person name="Wollam A."/>
            <person name="Pepin K.H."/>
            <person name="Johnson M."/>
            <person name="Bhonagiri V."/>
            <person name="Nash W.E."/>
            <person name="Suruliraj S."/>
            <person name="Warren W."/>
            <person name="Chinwalla A."/>
            <person name="Mardis E.R."/>
            <person name="Wilson R.K."/>
        </authorList>
    </citation>
    <scope>NUCLEOTIDE SEQUENCE [LARGE SCALE GENOMIC DNA]</scope>
    <source>
        <strain evidence="3">OS1</strain>
    </source>
</reference>